<dbReference type="InterPro" id="IPR013321">
    <property type="entry name" value="Arc_rbn_hlx_hlx"/>
</dbReference>
<dbReference type="EMBL" id="LT618793">
    <property type="protein sequence ID" value="SCQ81626.1"/>
    <property type="molecule type" value="Genomic_DNA"/>
</dbReference>
<evidence type="ECO:0000313" key="2">
    <source>
        <dbReference type="EMBL" id="SCQ81626.1"/>
    </source>
</evidence>
<organism evidence="2 3">
    <name type="scientific">Propionibacterium freudenreichii</name>
    <dbReference type="NCBI Taxonomy" id="1744"/>
    <lineage>
        <taxon>Bacteria</taxon>
        <taxon>Bacillati</taxon>
        <taxon>Actinomycetota</taxon>
        <taxon>Actinomycetes</taxon>
        <taxon>Propionibacteriales</taxon>
        <taxon>Propionibacteriaceae</taxon>
        <taxon>Propionibacterium</taxon>
    </lineage>
</organism>
<dbReference type="InterPro" id="IPR010985">
    <property type="entry name" value="Ribbon_hlx_hlx"/>
</dbReference>
<accession>A0A0A8QBU6</accession>
<sequence length="74" mass="8143">MALKSRPTKATPTKVADTFHRDDPAPERITVSIRMAPDLHQRVKLWAVTHSTTASQVVEDAVSAHLDKLEGSKP</sequence>
<evidence type="ECO:0000313" key="3">
    <source>
        <dbReference type="Proteomes" id="UP000250080"/>
    </source>
</evidence>
<dbReference type="Proteomes" id="UP000250080">
    <property type="component" value="Chromosome I"/>
</dbReference>
<protein>
    <submittedName>
        <fullName evidence="2">Uncharacterized protein</fullName>
    </submittedName>
</protein>
<dbReference type="Gene3D" id="1.10.1220.10">
    <property type="entry name" value="Met repressor-like"/>
    <property type="match status" value="1"/>
</dbReference>
<dbReference type="GO" id="GO:0006355">
    <property type="term" value="P:regulation of DNA-templated transcription"/>
    <property type="evidence" value="ECO:0007669"/>
    <property type="project" value="InterPro"/>
</dbReference>
<reference evidence="2 3" key="1">
    <citation type="submission" date="2016-09" db="EMBL/GenBank/DDBJ databases">
        <authorList>
            <person name="Laine KS P."/>
        </authorList>
    </citation>
    <scope>NUCLEOTIDE SEQUENCE [LARGE SCALE GENOMIC DNA]</scope>
    <source>
        <strain evidence="2">PFRJS-23</strain>
    </source>
</reference>
<dbReference type="Pfam" id="PF23807">
    <property type="entry name" value="RHH_10"/>
    <property type="match status" value="1"/>
</dbReference>
<dbReference type="RefSeq" id="WP_013161964.1">
    <property type="nucleotide sequence ID" value="NZ_CCYN01000013.1"/>
</dbReference>
<dbReference type="InterPro" id="IPR056972">
    <property type="entry name" value="RHH_dom-containing"/>
</dbReference>
<dbReference type="SUPFAM" id="SSF47598">
    <property type="entry name" value="Ribbon-helix-helix"/>
    <property type="match status" value="1"/>
</dbReference>
<evidence type="ECO:0000256" key="1">
    <source>
        <dbReference type="SAM" id="MobiDB-lite"/>
    </source>
</evidence>
<dbReference type="AlphaFoldDB" id="A0A0A8QBU6"/>
<name>A0A0A8QBU6_9ACTN</name>
<gene>
    <name evidence="2" type="ORF">PFR_JS23_1989</name>
</gene>
<feature type="region of interest" description="Disordered" evidence="1">
    <location>
        <begin position="1"/>
        <end position="22"/>
    </location>
</feature>
<proteinExistence type="predicted"/>